<sequence length="88" mass="8562">MTVHITDTPPSTPNPGPPPSTPNPGPQPSTPNPGPPPSVSSPEPTGAGGNPTSAPQKESAPGQKSGASSLSMSLTLSAVALGLLLCKM</sequence>
<gene>
    <name evidence="2" type="ORF">CALMAC_LOCUS13923</name>
</gene>
<feature type="region of interest" description="Disordered" evidence="1">
    <location>
        <begin position="1"/>
        <end position="70"/>
    </location>
</feature>
<keyword evidence="3" id="KW-1185">Reference proteome</keyword>
<organism evidence="2 3">
    <name type="scientific">Callosobruchus maculatus</name>
    <name type="common">Southern cowpea weevil</name>
    <name type="synonym">Pulse bruchid</name>
    <dbReference type="NCBI Taxonomy" id="64391"/>
    <lineage>
        <taxon>Eukaryota</taxon>
        <taxon>Metazoa</taxon>
        <taxon>Ecdysozoa</taxon>
        <taxon>Arthropoda</taxon>
        <taxon>Hexapoda</taxon>
        <taxon>Insecta</taxon>
        <taxon>Pterygota</taxon>
        <taxon>Neoptera</taxon>
        <taxon>Endopterygota</taxon>
        <taxon>Coleoptera</taxon>
        <taxon>Polyphaga</taxon>
        <taxon>Cucujiformia</taxon>
        <taxon>Chrysomeloidea</taxon>
        <taxon>Chrysomelidae</taxon>
        <taxon>Bruchinae</taxon>
        <taxon>Bruchini</taxon>
        <taxon>Callosobruchus</taxon>
    </lineage>
</organism>
<dbReference type="EMBL" id="CAACVG010009888">
    <property type="protein sequence ID" value="VEN54454.1"/>
    <property type="molecule type" value="Genomic_DNA"/>
</dbReference>
<dbReference type="AlphaFoldDB" id="A0A653D2Y0"/>
<name>A0A653D2Y0_CALMS</name>
<evidence type="ECO:0000256" key="1">
    <source>
        <dbReference type="SAM" id="MobiDB-lite"/>
    </source>
</evidence>
<reference evidence="2 3" key="1">
    <citation type="submission" date="2019-01" db="EMBL/GenBank/DDBJ databases">
        <authorList>
            <person name="Sayadi A."/>
        </authorList>
    </citation>
    <scope>NUCLEOTIDE SEQUENCE [LARGE SCALE GENOMIC DNA]</scope>
</reference>
<accession>A0A653D2Y0</accession>
<evidence type="ECO:0000313" key="3">
    <source>
        <dbReference type="Proteomes" id="UP000410492"/>
    </source>
</evidence>
<proteinExistence type="predicted"/>
<dbReference type="Proteomes" id="UP000410492">
    <property type="component" value="Unassembled WGS sequence"/>
</dbReference>
<evidence type="ECO:0000313" key="2">
    <source>
        <dbReference type="EMBL" id="VEN54454.1"/>
    </source>
</evidence>
<feature type="compositionally biased region" description="Pro residues" evidence="1">
    <location>
        <begin position="10"/>
        <end position="39"/>
    </location>
</feature>
<protein>
    <submittedName>
        <fullName evidence="2">Uncharacterized protein</fullName>
    </submittedName>
</protein>